<keyword evidence="3" id="KW-0238">DNA-binding</keyword>
<feature type="domain" description="HTH myb-type" evidence="8">
    <location>
        <begin position="62"/>
        <end position="115"/>
    </location>
</feature>
<evidence type="ECO:0000259" key="7">
    <source>
        <dbReference type="PROSITE" id="PS50090"/>
    </source>
</evidence>
<organism evidence="9 10">
    <name type="scientific">Nepenthes gracilis</name>
    <name type="common">Slender pitcher plant</name>
    <dbReference type="NCBI Taxonomy" id="150966"/>
    <lineage>
        <taxon>Eukaryota</taxon>
        <taxon>Viridiplantae</taxon>
        <taxon>Streptophyta</taxon>
        <taxon>Embryophyta</taxon>
        <taxon>Tracheophyta</taxon>
        <taxon>Spermatophyta</taxon>
        <taxon>Magnoliopsida</taxon>
        <taxon>eudicotyledons</taxon>
        <taxon>Gunneridae</taxon>
        <taxon>Pentapetalae</taxon>
        <taxon>Caryophyllales</taxon>
        <taxon>Nepenthaceae</taxon>
        <taxon>Nepenthes</taxon>
    </lineage>
</organism>
<keyword evidence="4" id="KW-0804">Transcription</keyword>
<dbReference type="Gene3D" id="1.10.10.60">
    <property type="entry name" value="Homeodomain-like"/>
    <property type="match status" value="2"/>
</dbReference>
<dbReference type="PANTHER" id="PTHR47999">
    <property type="entry name" value="TRANSCRIPTION FACTOR MYB8-RELATED-RELATED"/>
    <property type="match status" value="1"/>
</dbReference>
<evidence type="ECO:0000256" key="4">
    <source>
        <dbReference type="ARBA" id="ARBA00023163"/>
    </source>
</evidence>
<feature type="domain" description="Myb-like" evidence="7">
    <location>
        <begin position="62"/>
        <end position="111"/>
    </location>
</feature>
<evidence type="ECO:0000256" key="2">
    <source>
        <dbReference type="ARBA" id="ARBA00023015"/>
    </source>
</evidence>
<keyword evidence="10" id="KW-1185">Reference proteome</keyword>
<dbReference type="GO" id="GO:0003677">
    <property type="term" value="F:DNA binding"/>
    <property type="evidence" value="ECO:0007669"/>
    <property type="project" value="UniProtKB-KW"/>
</dbReference>
<dbReference type="PROSITE" id="PS51294">
    <property type="entry name" value="HTH_MYB"/>
    <property type="match status" value="2"/>
</dbReference>
<dbReference type="InterPro" id="IPR001005">
    <property type="entry name" value="SANT/Myb"/>
</dbReference>
<dbReference type="GO" id="GO:0005634">
    <property type="term" value="C:nucleus"/>
    <property type="evidence" value="ECO:0007669"/>
    <property type="project" value="UniProtKB-SubCell"/>
</dbReference>
<gene>
    <name evidence="9" type="ORF">Nepgr_004165</name>
</gene>
<feature type="domain" description="Myb-like" evidence="7">
    <location>
        <begin position="9"/>
        <end position="61"/>
    </location>
</feature>
<accession>A0AAD3XEZ6</accession>
<dbReference type="Pfam" id="PF00249">
    <property type="entry name" value="Myb_DNA-binding"/>
    <property type="match status" value="2"/>
</dbReference>
<protein>
    <submittedName>
        <fullName evidence="9">Uncharacterized protein</fullName>
    </submittedName>
</protein>
<sequence>MGRAPCCGKLGLKKGRWTAAEDEILTKYIQANGEGSWRSLPKNAGLLRCGKSCRLRWINYLRSDLKRGNISPEEEQIIIQLHSTLGNRWSLIAGQLGRTDNEIKNYWNSHLSRKIHFEKCMEGESYHQNMVTSTTTLIPPLKRRGGRTSRAIMIRNRNSMLKNLNKLIRIDASKDNNDYNNDNNSDNIAISCNHFNCGILPKELPSKRVTLSSTISSSRQKENKQEDPVTTRSPCQDSIKVREIEEGQPQKLMFAGLNKEVGVPQESGPMRLCYNGFMVGSDELDPRGVLTFNGDREGKEEVGMKQKGRMVNGGEDLDSGVAATNMSCTNSGCAGGESSDQWFSSSTTTSSYLDDGRLDWEWEGAGAVVGHLWSEDDQKGEMLSWLWDSDNIQH</sequence>
<evidence type="ECO:0000256" key="6">
    <source>
        <dbReference type="SAM" id="MobiDB-lite"/>
    </source>
</evidence>
<keyword evidence="5" id="KW-0539">Nucleus</keyword>
<dbReference type="PANTHER" id="PTHR47999:SF96">
    <property type="entry name" value="TRANSCRIPTION REPRESSOR MYB6-LIKE"/>
    <property type="match status" value="1"/>
</dbReference>
<dbReference type="Proteomes" id="UP001279734">
    <property type="component" value="Unassembled WGS sequence"/>
</dbReference>
<evidence type="ECO:0000256" key="3">
    <source>
        <dbReference type="ARBA" id="ARBA00023125"/>
    </source>
</evidence>
<dbReference type="InterPro" id="IPR009057">
    <property type="entry name" value="Homeodomain-like_sf"/>
</dbReference>
<dbReference type="CDD" id="cd00167">
    <property type="entry name" value="SANT"/>
    <property type="match status" value="2"/>
</dbReference>
<comment type="subcellular location">
    <subcellularLocation>
        <location evidence="1">Nucleus</location>
    </subcellularLocation>
</comment>
<comment type="caution">
    <text evidence="9">The sequence shown here is derived from an EMBL/GenBank/DDBJ whole genome shotgun (WGS) entry which is preliminary data.</text>
</comment>
<keyword evidence="2" id="KW-0805">Transcription regulation</keyword>
<reference evidence="9" key="1">
    <citation type="submission" date="2023-05" db="EMBL/GenBank/DDBJ databases">
        <title>Nepenthes gracilis genome sequencing.</title>
        <authorList>
            <person name="Fukushima K."/>
        </authorList>
    </citation>
    <scope>NUCLEOTIDE SEQUENCE</scope>
    <source>
        <strain evidence="9">SING2019-196</strain>
    </source>
</reference>
<proteinExistence type="predicted"/>
<evidence type="ECO:0000313" key="10">
    <source>
        <dbReference type="Proteomes" id="UP001279734"/>
    </source>
</evidence>
<feature type="region of interest" description="Disordered" evidence="6">
    <location>
        <begin position="210"/>
        <end position="236"/>
    </location>
</feature>
<dbReference type="PROSITE" id="PS50090">
    <property type="entry name" value="MYB_LIKE"/>
    <property type="match status" value="2"/>
</dbReference>
<feature type="domain" description="HTH myb-type" evidence="8">
    <location>
        <begin position="9"/>
        <end position="61"/>
    </location>
</feature>
<dbReference type="FunFam" id="1.10.10.60:FF:000121">
    <property type="entry name" value="Myb transcription factor"/>
    <property type="match status" value="1"/>
</dbReference>
<dbReference type="EMBL" id="BSYO01000003">
    <property type="protein sequence ID" value="GMH02326.1"/>
    <property type="molecule type" value="Genomic_DNA"/>
</dbReference>
<dbReference type="SUPFAM" id="SSF46689">
    <property type="entry name" value="Homeodomain-like"/>
    <property type="match status" value="1"/>
</dbReference>
<dbReference type="InterPro" id="IPR017930">
    <property type="entry name" value="Myb_dom"/>
</dbReference>
<evidence type="ECO:0000259" key="8">
    <source>
        <dbReference type="PROSITE" id="PS51294"/>
    </source>
</evidence>
<dbReference type="InterPro" id="IPR015495">
    <property type="entry name" value="Myb_TF_plants"/>
</dbReference>
<dbReference type="AlphaFoldDB" id="A0AAD3XEZ6"/>
<name>A0AAD3XEZ6_NEPGR</name>
<feature type="compositionally biased region" description="Basic and acidic residues" evidence="6">
    <location>
        <begin position="219"/>
        <end position="229"/>
    </location>
</feature>
<evidence type="ECO:0000256" key="1">
    <source>
        <dbReference type="ARBA" id="ARBA00004123"/>
    </source>
</evidence>
<evidence type="ECO:0000313" key="9">
    <source>
        <dbReference type="EMBL" id="GMH02326.1"/>
    </source>
</evidence>
<dbReference type="SMART" id="SM00717">
    <property type="entry name" value="SANT"/>
    <property type="match status" value="2"/>
</dbReference>
<evidence type="ECO:0000256" key="5">
    <source>
        <dbReference type="ARBA" id="ARBA00023242"/>
    </source>
</evidence>